<dbReference type="PANTHER" id="PTHR39466">
    <property type="entry name" value="RGS DOMAIN-CONTAINING PROTEIN"/>
    <property type="match status" value="1"/>
</dbReference>
<dbReference type="SUPFAM" id="SSF48097">
    <property type="entry name" value="Regulator of G-protein signaling, RGS"/>
    <property type="match status" value="1"/>
</dbReference>
<evidence type="ECO:0000256" key="2">
    <source>
        <dbReference type="SAM" id="Phobius"/>
    </source>
</evidence>
<feature type="transmembrane region" description="Helical" evidence="2">
    <location>
        <begin position="269"/>
        <end position="290"/>
    </location>
</feature>
<evidence type="ECO:0000313" key="3">
    <source>
        <dbReference type="EMBL" id="CAE6498650.1"/>
    </source>
</evidence>
<dbReference type="OrthoDB" id="10017101at2759"/>
<feature type="region of interest" description="Disordered" evidence="1">
    <location>
        <begin position="453"/>
        <end position="472"/>
    </location>
</feature>
<reference evidence="3" key="1">
    <citation type="submission" date="2021-01" db="EMBL/GenBank/DDBJ databases">
        <authorList>
            <person name="Kaushik A."/>
        </authorList>
    </citation>
    <scope>NUCLEOTIDE SEQUENCE</scope>
    <source>
        <strain evidence="3">AG2-2IIIB</strain>
    </source>
</reference>
<organism evidence="3 4">
    <name type="scientific">Rhizoctonia solani</name>
    <dbReference type="NCBI Taxonomy" id="456999"/>
    <lineage>
        <taxon>Eukaryota</taxon>
        <taxon>Fungi</taxon>
        <taxon>Dikarya</taxon>
        <taxon>Basidiomycota</taxon>
        <taxon>Agaricomycotina</taxon>
        <taxon>Agaricomycetes</taxon>
        <taxon>Cantharellales</taxon>
        <taxon>Ceratobasidiaceae</taxon>
        <taxon>Rhizoctonia</taxon>
    </lineage>
</organism>
<feature type="non-terminal residue" evidence="3">
    <location>
        <position position="1"/>
    </location>
</feature>
<dbReference type="InterPro" id="IPR044926">
    <property type="entry name" value="RGS_subdomain_2"/>
</dbReference>
<dbReference type="AlphaFoldDB" id="A0A8H3HAQ6"/>
<dbReference type="EMBL" id="CAJMWT010004936">
    <property type="protein sequence ID" value="CAE6498650.1"/>
    <property type="molecule type" value="Genomic_DNA"/>
</dbReference>
<feature type="compositionally biased region" description="Polar residues" evidence="1">
    <location>
        <begin position="460"/>
        <end position="470"/>
    </location>
</feature>
<dbReference type="Gene3D" id="1.10.167.10">
    <property type="entry name" value="Regulator of G-protein Signalling 4, domain 2"/>
    <property type="match status" value="1"/>
</dbReference>
<feature type="compositionally biased region" description="Basic and acidic residues" evidence="1">
    <location>
        <begin position="412"/>
        <end position="430"/>
    </location>
</feature>
<accession>A0A8H3HAQ6</accession>
<protein>
    <recommendedName>
        <fullName evidence="5">RGS domain-containing protein</fullName>
    </recommendedName>
</protein>
<feature type="region of interest" description="Disordered" evidence="1">
    <location>
        <begin position="403"/>
        <end position="443"/>
    </location>
</feature>
<evidence type="ECO:0000256" key="1">
    <source>
        <dbReference type="SAM" id="MobiDB-lite"/>
    </source>
</evidence>
<feature type="region of interest" description="Disordered" evidence="1">
    <location>
        <begin position="1"/>
        <end position="35"/>
    </location>
</feature>
<gene>
    <name evidence="3" type="ORF">RDB_LOCUS137100</name>
</gene>
<feature type="compositionally biased region" description="Pro residues" evidence="1">
    <location>
        <begin position="1"/>
        <end position="11"/>
    </location>
</feature>
<dbReference type="Proteomes" id="UP000663843">
    <property type="component" value="Unassembled WGS sequence"/>
</dbReference>
<keyword evidence="2" id="KW-0472">Membrane</keyword>
<feature type="transmembrane region" description="Helical" evidence="2">
    <location>
        <begin position="302"/>
        <end position="321"/>
    </location>
</feature>
<keyword evidence="2" id="KW-0812">Transmembrane</keyword>
<name>A0A8H3HAQ6_9AGAM</name>
<keyword evidence="2" id="KW-1133">Transmembrane helix</keyword>
<dbReference type="InterPro" id="IPR036305">
    <property type="entry name" value="RGS_sf"/>
</dbReference>
<proteinExistence type="predicted"/>
<dbReference type="PANTHER" id="PTHR39466:SF1">
    <property type="entry name" value="RGS DOMAIN-CONTAINING PROTEIN"/>
    <property type="match status" value="1"/>
</dbReference>
<sequence length="521" mass="58966">MFPSPQYPSAPPGQTLMLSSNRRPRRRRPPATRPTPHWFTLGSLRSFGTRLWNPPPPSKEEHYTWLVKPRYTMLLEEVIADKHLPPLSRHDFEEYLYYVEGSLENLYFHEWVHHYRRLYEHWTQSVLPARDTSLPSSSKGGYRPRELWERLRNCQDPRLRKEFSLAKETFFRPGATMRLNIPSDCLDRVLFIPNGPPPYDEQGVFGCLENDSSLTFEFRPSLYLELTNKMPSFPNQPEPGIFDPILNIVRDALNASFATFIKLAFSNAGLWHCVPGACGGALIAAGGLAMWSMGMSSHRRGLVAGSLPIIWIGLWFMLVTLSGHCLTVYVTGDARQLYPWEIERPLPPDIVPPPVYSLAPAPTPDGGASNPTRPYQRCLRLPLHVVRLPLPIHQKTRTVAGRRWSEGVSRMLGRDQGDDRSTTLDRETEPRPSNQLPPARKTKDLARRELAMDVERANTPGRSGSTSATDLSERGNATVVISIELGAKGRPDSPFSEENDFGIVLSEAFEEDEIPESHHFS</sequence>
<comment type="caution">
    <text evidence="3">The sequence shown here is derived from an EMBL/GenBank/DDBJ whole genome shotgun (WGS) entry which is preliminary data.</text>
</comment>
<evidence type="ECO:0000313" key="4">
    <source>
        <dbReference type="Proteomes" id="UP000663843"/>
    </source>
</evidence>
<evidence type="ECO:0008006" key="5">
    <source>
        <dbReference type="Google" id="ProtNLM"/>
    </source>
</evidence>